<proteinExistence type="predicted"/>
<dbReference type="EMBL" id="ATLV01025092">
    <property type="status" value="NOT_ANNOTATED_CDS"/>
    <property type="molecule type" value="Genomic_DNA"/>
</dbReference>
<organism evidence="1">
    <name type="scientific">Anopheles sinensis</name>
    <name type="common">Mosquito</name>
    <dbReference type="NCBI Taxonomy" id="74873"/>
    <lineage>
        <taxon>Eukaryota</taxon>
        <taxon>Metazoa</taxon>
        <taxon>Ecdysozoa</taxon>
        <taxon>Arthropoda</taxon>
        <taxon>Hexapoda</taxon>
        <taxon>Insecta</taxon>
        <taxon>Pterygota</taxon>
        <taxon>Neoptera</taxon>
        <taxon>Endopterygota</taxon>
        <taxon>Diptera</taxon>
        <taxon>Nematocera</taxon>
        <taxon>Culicoidea</taxon>
        <taxon>Culicidae</taxon>
        <taxon>Anophelinae</taxon>
        <taxon>Anopheles</taxon>
    </lineage>
</organism>
<dbReference type="VEuPathDB" id="VectorBase:ASIC020474"/>
<evidence type="ECO:0000313" key="2">
    <source>
        <dbReference type="EnsemblMetazoa" id="ASIC020474-PA"/>
    </source>
</evidence>
<dbReference type="EnsemblMetazoa" id="ASIC020474-RA">
    <property type="protein sequence ID" value="ASIC020474-PA"/>
    <property type="gene ID" value="ASIC020474"/>
</dbReference>
<dbReference type="Proteomes" id="UP000030765">
    <property type="component" value="Unassembled WGS sequence"/>
</dbReference>
<gene>
    <name evidence="1" type="ORF">ZHAS_00020474</name>
</gene>
<dbReference type="EMBL" id="KE525369">
    <property type="protein sequence ID" value="KFB52148.1"/>
    <property type="molecule type" value="Genomic_DNA"/>
</dbReference>
<accession>A0A084WPK4</accession>
<keyword evidence="3" id="KW-1185">Reference proteome</keyword>
<reference evidence="2" key="2">
    <citation type="submission" date="2020-05" db="UniProtKB">
        <authorList>
            <consortium name="EnsemblMetazoa"/>
        </authorList>
    </citation>
    <scope>IDENTIFICATION</scope>
</reference>
<evidence type="ECO:0000313" key="1">
    <source>
        <dbReference type="EMBL" id="KFB52148.1"/>
    </source>
</evidence>
<protein>
    <submittedName>
        <fullName evidence="1 2">Uncharacterized protein</fullName>
    </submittedName>
</protein>
<reference evidence="1 3" key="1">
    <citation type="journal article" date="2014" name="BMC Genomics">
        <title>Genome sequence of Anopheles sinensis provides insight into genetics basis of mosquito competence for malaria parasites.</title>
        <authorList>
            <person name="Zhou D."/>
            <person name="Zhang D."/>
            <person name="Ding G."/>
            <person name="Shi L."/>
            <person name="Hou Q."/>
            <person name="Ye Y."/>
            <person name="Xu Y."/>
            <person name="Zhou H."/>
            <person name="Xiong C."/>
            <person name="Li S."/>
            <person name="Yu J."/>
            <person name="Hong S."/>
            <person name="Yu X."/>
            <person name="Zou P."/>
            <person name="Chen C."/>
            <person name="Chang X."/>
            <person name="Wang W."/>
            <person name="Lv Y."/>
            <person name="Sun Y."/>
            <person name="Ma L."/>
            <person name="Shen B."/>
            <person name="Zhu C."/>
        </authorList>
    </citation>
    <scope>NUCLEOTIDE SEQUENCE [LARGE SCALE GENOMIC DNA]</scope>
</reference>
<sequence length="50" mass="5727">MRWMAQRFARYLHLSTAVRSTLEVDCVDLNVATTVTTRQYPPEPEPGCNT</sequence>
<evidence type="ECO:0000313" key="3">
    <source>
        <dbReference type="Proteomes" id="UP000030765"/>
    </source>
</evidence>
<dbReference type="AlphaFoldDB" id="A0A084WPK4"/>
<name>A0A084WPK4_ANOSI</name>